<keyword evidence="3" id="KW-0479">Metal-binding</keyword>
<evidence type="ECO:0000256" key="2">
    <source>
        <dbReference type="ARBA" id="ARBA00022801"/>
    </source>
</evidence>
<reference evidence="6" key="1">
    <citation type="journal article" date="2014" name="Nat. Commun.">
        <title>The emerging biofuel crop Camelina sativa retains a highly undifferentiated hexaploid genome structure.</title>
        <authorList>
            <person name="Kagale S."/>
            <person name="Koh C."/>
            <person name="Nixon J."/>
            <person name="Bollina V."/>
            <person name="Clarke W.E."/>
            <person name="Tuteja R."/>
            <person name="Spillane C."/>
            <person name="Robinson S.J."/>
            <person name="Links M.G."/>
            <person name="Clarke C."/>
            <person name="Higgins E.E."/>
            <person name="Huebert T."/>
            <person name="Sharpe A.G."/>
            <person name="Parkin I.A."/>
        </authorList>
    </citation>
    <scope>NUCLEOTIDE SEQUENCE [LARGE SCALE GENOMIC DNA]</scope>
    <source>
        <strain evidence="6">cv. DH55</strain>
    </source>
</reference>
<sequence length="921" mass="104126">MESSSSSSSSFKVSDEMSKPYEEAKDLVANGNHIKALEILEDLIFVHKQAKDSIALHHDQGHIFAALAKRAENPNLSFAYRLGSVECFENSGMSPLSACSLYSLAQQLGSVMYAKKCLSKAREGIKFGSNSDLKKMEDKDKGMMTLIGKAEFIIAESKASSTKKCELITDLESKKSPEPPLKHEYKGLRSYWLGLDVKIKRDFMKVSVANLLRFVEGLEHYKTEGRDALEQILVSAREDSNWNFWMCRSKCSKKFSSAEECKNHLEQEHAADFKISSEKSVKRIGKDWARKISVGSWEPVDAVAAVEMIKNRLADGKAFASKNGWSKEWPIAVDEERSKLLKEIKLLLVSFWDKKILSGSLRDWMMRFPVKHLVKLEVSQQSIVDLRLVETPQSICFLESHELSQILDFLNNIKCERNDGTDAICRAVDMLFLCAVRDVLEGALHPTFDSPDIEDCLNLIRERKTLSDNQVLKSRGLLKSVVTQKILLMESKILLIDNSRIRLLNSLTRLSAFDNRTYILQLLKPFLLNEIVNMESKAKTDAADAAEADLLSEVEKKKPQPKKMNNKNKKKTSTSMPSPLEKTVERKNSLNLEPESTSASLRTVEEDCIEPENTPASEMGQLEISSESEIQVESTKEDPDMHNRPGEEDSQSAPGESAARYNSVHDMTLKSLLNIKVLKEDLMNQPLHDHLEEQVPLSLRNLFAAFVSEEIKHEGVYSYLLSDLHASQEEVISMSSDAAKVVVAILDFWRCWKNPERESLVTRLFTVPDNKRMSCRKCRRTTNYPEQSSYGIVMPADAIKDLKCAFGNIKFVDILKVIRMGYKMVCDSETGGCGKTNYVHHTISRCPPIFTIVLEWEKSATEDEISETTKALDWEIDISRLYEEGLEPNTNYRLVSMVGCSGVGEHICLAYEKNRVRISGM</sequence>
<keyword evidence="3" id="KW-0862">Zinc</keyword>
<feature type="domain" description="C2H2-type" evidence="5">
    <location>
        <begin position="245"/>
        <end position="274"/>
    </location>
</feature>
<name>A0ABM1QJM3_CAMSA</name>
<gene>
    <name evidence="7" type="primary">LOC104756918</name>
</gene>
<dbReference type="InterPro" id="IPR052398">
    <property type="entry name" value="Ubiquitin_hydrolase_53/54"/>
</dbReference>
<feature type="compositionally biased region" description="Low complexity" evidence="4">
    <location>
        <begin position="623"/>
        <end position="633"/>
    </location>
</feature>
<dbReference type="GeneID" id="104756918"/>
<protein>
    <submittedName>
        <fullName evidence="7">Uncharacterized protein LOC104756918</fullName>
    </submittedName>
</protein>
<keyword evidence="6" id="KW-1185">Reference proteome</keyword>
<dbReference type="InterPro" id="IPR013087">
    <property type="entry name" value="Znf_C2H2_type"/>
</dbReference>
<organism evidence="6 7">
    <name type="scientific">Camelina sativa</name>
    <name type="common">False flax</name>
    <name type="synonym">Myagrum sativum</name>
    <dbReference type="NCBI Taxonomy" id="90675"/>
    <lineage>
        <taxon>Eukaryota</taxon>
        <taxon>Viridiplantae</taxon>
        <taxon>Streptophyta</taxon>
        <taxon>Embryophyta</taxon>
        <taxon>Tracheophyta</taxon>
        <taxon>Spermatophyta</taxon>
        <taxon>Magnoliopsida</taxon>
        <taxon>eudicotyledons</taxon>
        <taxon>Gunneridae</taxon>
        <taxon>Pentapetalae</taxon>
        <taxon>rosids</taxon>
        <taxon>malvids</taxon>
        <taxon>Brassicales</taxon>
        <taxon>Brassicaceae</taxon>
        <taxon>Camelineae</taxon>
        <taxon>Camelina</taxon>
    </lineage>
</organism>
<dbReference type="RefSeq" id="XP_019086961.1">
    <property type="nucleotide sequence ID" value="XM_019231416.1"/>
</dbReference>
<feature type="compositionally biased region" description="Basic residues" evidence="4">
    <location>
        <begin position="559"/>
        <end position="572"/>
    </location>
</feature>
<dbReference type="Proteomes" id="UP000694864">
    <property type="component" value="Chromosome 2"/>
</dbReference>
<feature type="compositionally biased region" description="Basic and acidic residues" evidence="4">
    <location>
        <begin position="634"/>
        <end position="647"/>
    </location>
</feature>
<dbReference type="InterPro" id="IPR001394">
    <property type="entry name" value="Peptidase_C19_UCH"/>
</dbReference>
<dbReference type="InterPro" id="IPR006866">
    <property type="entry name" value="DUF627_N"/>
</dbReference>
<dbReference type="InterPro" id="IPR006865">
    <property type="entry name" value="DUF629"/>
</dbReference>
<evidence type="ECO:0000256" key="4">
    <source>
        <dbReference type="SAM" id="MobiDB-lite"/>
    </source>
</evidence>
<evidence type="ECO:0000313" key="7">
    <source>
        <dbReference type="RefSeq" id="XP_019086961.1"/>
    </source>
</evidence>
<dbReference type="PANTHER" id="PTHR22975">
    <property type="entry name" value="UBIQUITIN SPECIFIC PROTEINASE"/>
    <property type="match status" value="1"/>
</dbReference>
<keyword evidence="3" id="KW-0863">Zinc-finger</keyword>
<evidence type="ECO:0000313" key="6">
    <source>
        <dbReference type="Proteomes" id="UP000694864"/>
    </source>
</evidence>
<proteinExistence type="predicted"/>
<dbReference type="PANTHER" id="PTHR22975:SF23">
    <property type="entry name" value="F6D8.33-RELATED"/>
    <property type="match status" value="1"/>
</dbReference>
<keyword evidence="1" id="KW-0833">Ubl conjugation pathway</keyword>
<evidence type="ECO:0000256" key="3">
    <source>
        <dbReference type="PROSITE-ProRule" id="PRU00042"/>
    </source>
</evidence>
<evidence type="ECO:0000259" key="5">
    <source>
        <dbReference type="PROSITE" id="PS50157"/>
    </source>
</evidence>
<dbReference type="Pfam" id="PF04780">
    <property type="entry name" value="DUF629"/>
    <property type="match status" value="2"/>
</dbReference>
<reference evidence="7" key="2">
    <citation type="submission" date="2025-08" db="UniProtKB">
        <authorList>
            <consortium name="RefSeq"/>
        </authorList>
    </citation>
    <scope>IDENTIFICATION</scope>
    <source>
        <tissue evidence="7">Leaf</tissue>
    </source>
</reference>
<dbReference type="PROSITE" id="PS50157">
    <property type="entry name" value="ZINC_FINGER_C2H2_2"/>
    <property type="match status" value="1"/>
</dbReference>
<accession>A0ABM1QJM3</accession>
<dbReference type="Pfam" id="PF04781">
    <property type="entry name" value="DUF627"/>
    <property type="match status" value="1"/>
</dbReference>
<dbReference type="PROSITE" id="PS00028">
    <property type="entry name" value="ZINC_FINGER_C2H2_1"/>
    <property type="match status" value="1"/>
</dbReference>
<feature type="region of interest" description="Disordered" evidence="4">
    <location>
        <begin position="552"/>
        <end position="659"/>
    </location>
</feature>
<feature type="compositionally biased region" description="Polar residues" evidence="4">
    <location>
        <begin position="589"/>
        <end position="601"/>
    </location>
</feature>
<dbReference type="Pfam" id="PF00443">
    <property type="entry name" value="UCH"/>
    <property type="match status" value="1"/>
</dbReference>
<evidence type="ECO:0000256" key="1">
    <source>
        <dbReference type="ARBA" id="ARBA00022786"/>
    </source>
</evidence>
<keyword evidence="2" id="KW-0378">Hydrolase</keyword>